<keyword evidence="2" id="KW-0378">Hydrolase</keyword>
<dbReference type="InterPro" id="IPR036627">
    <property type="entry name" value="CobW-likC_sf"/>
</dbReference>
<dbReference type="Pfam" id="PF02492">
    <property type="entry name" value="cobW"/>
    <property type="match status" value="1"/>
</dbReference>
<dbReference type="InterPro" id="IPR011629">
    <property type="entry name" value="CobW-like_C"/>
</dbReference>
<keyword evidence="9" id="KW-1185">Reference proteome</keyword>
<evidence type="ECO:0000256" key="4">
    <source>
        <dbReference type="ARBA" id="ARBA00034320"/>
    </source>
</evidence>
<organism evidence="8 9">
    <name type="scientific">Cyclostephanos tholiformis</name>
    <dbReference type="NCBI Taxonomy" id="382380"/>
    <lineage>
        <taxon>Eukaryota</taxon>
        <taxon>Sar</taxon>
        <taxon>Stramenopiles</taxon>
        <taxon>Ochrophyta</taxon>
        <taxon>Bacillariophyta</taxon>
        <taxon>Coscinodiscophyceae</taxon>
        <taxon>Thalassiosirophycidae</taxon>
        <taxon>Stephanodiscales</taxon>
        <taxon>Stephanodiscaceae</taxon>
        <taxon>Cyclostephanos</taxon>
    </lineage>
</organism>
<keyword evidence="1" id="KW-0547">Nucleotide-binding</keyword>
<comment type="caution">
    <text evidence="8">The sequence shown here is derived from an EMBL/GenBank/DDBJ whole genome shotgun (WGS) entry which is preliminary data.</text>
</comment>
<protein>
    <recommendedName>
        <fullName evidence="10">Cobalamin biosynthesis protein CobW</fullName>
    </recommendedName>
</protein>
<feature type="domain" description="CobW/HypB/UreG nucleotide-binding" evidence="6">
    <location>
        <begin position="12"/>
        <end position="196"/>
    </location>
</feature>
<dbReference type="Gene3D" id="3.40.50.300">
    <property type="entry name" value="P-loop containing nucleotide triphosphate hydrolases"/>
    <property type="match status" value="1"/>
</dbReference>
<evidence type="ECO:0000256" key="3">
    <source>
        <dbReference type="ARBA" id="ARBA00023186"/>
    </source>
</evidence>
<name>A0ABD3SRY3_9STRA</name>
<dbReference type="Gene3D" id="3.30.1220.10">
    <property type="entry name" value="CobW-like, C-terminal domain"/>
    <property type="match status" value="1"/>
</dbReference>
<feature type="domain" description="CobW C-terminal" evidence="7">
    <location>
        <begin position="239"/>
        <end position="335"/>
    </location>
</feature>
<dbReference type="GO" id="GO:0016787">
    <property type="term" value="F:hydrolase activity"/>
    <property type="evidence" value="ECO:0007669"/>
    <property type="project" value="UniProtKB-KW"/>
</dbReference>
<comment type="catalytic activity">
    <reaction evidence="5">
        <text>GTP + H2O = GDP + phosphate + H(+)</text>
        <dbReference type="Rhea" id="RHEA:19669"/>
        <dbReference type="ChEBI" id="CHEBI:15377"/>
        <dbReference type="ChEBI" id="CHEBI:15378"/>
        <dbReference type="ChEBI" id="CHEBI:37565"/>
        <dbReference type="ChEBI" id="CHEBI:43474"/>
        <dbReference type="ChEBI" id="CHEBI:58189"/>
    </reaction>
    <physiologicalReaction direction="left-to-right" evidence="5">
        <dbReference type="Rhea" id="RHEA:19670"/>
    </physiologicalReaction>
</comment>
<dbReference type="SUPFAM" id="SSF52540">
    <property type="entry name" value="P-loop containing nucleoside triphosphate hydrolases"/>
    <property type="match status" value="1"/>
</dbReference>
<dbReference type="InterPro" id="IPR027417">
    <property type="entry name" value="P-loop_NTPase"/>
</dbReference>
<evidence type="ECO:0000256" key="1">
    <source>
        <dbReference type="ARBA" id="ARBA00022741"/>
    </source>
</evidence>
<evidence type="ECO:0000313" key="9">
    <source>
        <dbReference type="Proteomes" id="UP001530377"/>
    </source>
</evidence>
<keyword evidence="3" id="KW-0143">Chaperone</keyword>
<dbReference type="InterPro" id="IPR003495">
    <property type="entry name" value="CobW/HypB/UreG_nucleotide-bd"/>
</dbReference>
<sequence>MAKRKMSANKIPVTVLTGFLGSGKTTLLNRILNDPTHGMKFAVIENEFGAIGVDEKILPETVDEEVIEVMNGCICCTVRGDLVEALKRLHKRVDKFDGVIIETTGLADPAPVVQTFFVDEVISDLYSLDSVITVVDAANILDRLAEEKPEGVENESVEQICFADKILLNKIDLADEAKLNKIEGEIRKLNPTTPILRCQQSEVSPKELLNIKAFELQRVLDFDPEFLGDEQEHQHDSSVTSVSCRIKGNVNQTMLSRWISRLIKEDGANLYRYKGILSIKGVDEKFIFQGVGMLFDGNISDMKWTEPESERENIFVFIGKNLDHEWLKSCFKACLVGDLRFKVGDKVQANIGEFVNGKIIKLWDDGNAYRIELEDGERTNVYAPIDVDTYVRARK</sequence>
<evidence type="ECO:0000313" key="8">
    <source>
        <dbReference type="EMBL" id="KAL3827125.1"/>
    </source>
</evidence>
<dbReference type="Pfam" id="PF07683">
    <property type="entry name" value="CobW_C"/>
    <property type="match status" value="1"/>
</dbReference>
<dbReference type="GO" id="GO:0000166">
    <property type="term" value="F:nucleotide binding"/>
    <property type="evidence" value="ECO:0007669"/>
    <property type="project" value="UniProtKB-KW"/>
</dbReference>
<dbReference type="AlphaFoldDB" id="A0ABD3SRY3"/>
<dbReference type="EMBL" id="JALLPB020000008">
    <property type="protein sequence ID" value="KAL3827125.1"/>
    <property type="molecule type" value="Genomic_DNA"/>
</dbReference>
<dbReference type="InterPro" id="IPR051316">
    <property type="entry name" value="Zinc-reg_GTPase_activator"/>
</dbReference>
<proteinExistence type="inferred from homology"/>
<reference evidence="8 9" key="1">
    <citation type="submission" date="2024-10" db="EMBL/GenBank/DDBJ databases">
        <title>Updated reference genomes for cyclostephanoid diatoms.</title>
        <authorList>
            <person name="Roberts W.R."/>
            <person name="Alverson A.J."/>
        </authorList>
    </citation>
    <scope>NUCLEOTIDE SEQUENCE [LARGE SCALE GENOMIC DNA]</scope>
    <source>
        <strain evidence="8 9">AJA228-03</strain>
    </source>
</reference>
<comment type="similarity">
    <text evidence="4">Belongs to the SIMIBI class G3E GTPase family. ZNG1 subfamily.</text>
</comment>
<dbReference type="CDD" id="cd03112">
    <property type="entry name" value="CobW-like"/>
    <property type="match status" value="1"/>
</dbReference>
<dbReference type="SUPFAM" id="SSF90002">
    <property type="entry name" value="Hypothetical protein YjiA, C-terminal domain"/>
    <property type="match status" value="1"/>
</dbReference>
<gene>
    <name evidence="8" type="ORF">ACHAXA_002360</name>
</gene>
<evidence type="ECO:0000256" key="2">
    <source>
        <dbReference type="ARBA" id="ARBA00022801"/>
    </source>
</evidence>
<evidence type="ECO:0000259" key="6">
    <source>
        <dbReference type="Pfam" id="PF02492"/>
    </source>
</evidence>
<evidence type="ECO:0000256" key="5">
    <source>
        <dbReference type="ARBA" id="ARBA00049117"/>
    </source>
</evidence>
<evidence type="ECO:0000259" key="7">
    <source>
        <dbReference type="Pfam" id="PF07683"/>
    </source>
</evidence>
<dbReference type="Proteomes" id="UP001530377">
    <property type="component" value="Unassembled WGS sequence"/>
</dbReference>
<accession>A0ABD3SRY3</accession>
<evidence type="ECO:0008006" key="10">
    <source>
        <dbReference type="Google" id="ProtNLM"/>
    </source>
</evidence>
<dbReference type="PANTHER" id="PTHR13748:SF62">
    <property type="entry name" value="COBW DOMAIN-CONTAINING PROTEIN"/>
    <property type="match status" value="1"/>
</dbReference>
<dbReference type="PANTHER" id="PTHR13748">
    <property type="entry name" value="COBW-RELATED"/>
    <property type="match status" value="1"/>
</dbReference>